<reference evidence="10 11" key="1">
    <citation type="submission" date="2016-10" db="EMBL/GenBank/DDBJ databases">
        <authorList>
            <person name="de Groot N.N."/>
        </authorList>
    </citation>
    <scope>NUCLEOTIDE SEQUENCE [LARGE SCALE GENOMIC DNA]</scope>
    <source>
        <strain evidence="10 11">CGMCC 1.7666</strain>
    </source>
</reference>
<evidence type="ECO:0000256" key="1">
    <source>
        <dbReference type="ARBA" id="ARBA00022490"/>
    </source>
</evidence>
<comment type="similarity">
    <text evidence="7">Belongs to the class I-like SAM-binding methyltransferase superfamily. rRNA adenine N(6)-methyltransferase family. RsmA subfamily.</text>
</comment>
<keyword evidence="6 7" id="KW-0694">RNA-binding</keyword>
<proteinExistence type="inferred from homology"/>
<keyword evidence="5 7" id="KW-0949">S-adenosyl-L-methionine</keyword>
<dbReference type="Gene3D" id="3.40.50.150">
    <property type="entry name" value="Vaccinia Virus protein VP39"/>
    <property type="match status" value="1"/>
</dbReference>
<dbReference type="EC" id="2.1.1.182" evidence="7"/>
<dbReference type="CDD" id="cd02440">
    <property type="entry name" value="AdoMet_MTases"/>
    <property type="match status" value="1"/>
</dbReference>
<comment type="subcellular location">
    <subcellularLocation>
        <location evidence="7">Cytoplasm</location>
    </subcellularLocation>
</comment>
<gene>
    <name evidence="7" type="primary">rsmA</name>
    <name evidence="7" type="synonym">ksgA</name>
    <name evidence="10" type="ORF">SAMN02927923_00221</name>
</gene>
<dbReference type="InterPro" id="IPR020598">
    <property type="entry name" value="rRNA_Ade_methylase_Trfase_N"/>
</dbReference>
<dbReference type="RefSeq" id="WP_091128438.1">
    <property type="nucleotide sequence ID" value="NZ_FMVJ01000002.1"/>
</dbReference>
<name>A0A1G5BFL8_9HYPH</name>
<dbReference type="InterPro" id="IPR023165">
    <property type="entry name" value="rRNA_Ade_diMease-like_C"/>
</dbReference>
<dbReference type="EMBL" id="FMVJ01000002">
    <property type="protein sequence ID" value="SCX88834.1"/>
    <property type="molecule type" value="Genomic_DNA"/>
</dbReference>
<evidence type="ECO:0000313" key="10">
    <source>
        <dbReference type="EMBL" id="SCX88834.1"/>
    </source>
</evidence>
<dbReference type="Proteomes" id="UP000199569">
    <property type="component" value="Unassembled WGS sequence"/>
</dbReference>
<evidence type="ECO:0000256" key="4">
    <source>
        <dbReference type="ARBA" id="ARBA00022679"/>
    </source>
</evidence>
<dbReference type="HAMAP" id="MF_00607">
    <property type="entry name" value="16SrRNA_methyltr_A"/>
    <property type="match status" value="1"/>
</dbReference>
<dbReference type="GO" id="GO:0003723">
    <property type="term" value="F:RNA binding"/>
    <property type="evidence" value="ECO:0007669"/>
    <property type="project" value="UniProtKB-UniRule"/>
</dbReference>
<feature type="binding site" evidence="7 8">
    <location>
        <position position="103"/>
    </location>
    <ligand>
        <name>S-adenosyl-L-methionine</name>
        <dbReference type="ChEBI" id="CHEBI:59789"/>
    </ligand>
</feature>
<feature type="domain" description="Ribosomal RNA adenine methylase transferase N-terminal" evidence="9">
    <location>
        <begin position="35"/>
        <end position="212"/>
    </location>
</feature>
<dbReference type="GO" id="GO:0052908">
    <property type="term" value="F:16S rRNA (adenine(1518)-N(6)/adenine(1519)-N(6))-dimethyltransferase activity"/>
    <property type="evidence" value="ECO:0007669"/>
    <property type="project" value="UniProtKB-EC"/>
</dbReference>
<dbReference type="FunFam" id="1.10.8.100:FF:000001">
    <property type="entry name" value="Ribosomal RNA small subunit methyltransferase A"/>
    <property type="match status" value="1"/>
</dbReference>
<accession>A0A1G5BFL8</accession>
<organism evidence="10 11">
    <name type="scientific">Microvirga guangxiensis</name>
    <dbReference type="NCBI Taxonomy" id="549386"/>
    <lineage>
        <taxon>Bacteria</taxon>
        <taxon>Pseudomonadati</taxon>
        <taxon>Pseudomonadota</taxon>
        <taxon>Alphaproteobacteria</taxon>
        <taxon>Hyphomicrobiales</taxon>
        <taxon>Methylobacteriaceae</taxon>
        <taxon>Microvirga</taxon>
    </lineage>
</organism>
<protein>
    <recommendedName>
        <fullName evidence="7">Ribosomal RNA small subunit methyltransferase A</fullName>
        <ecNumber evidence="7">2.1.1.182</ecNumber>
    </recommendedName>
    <alternativeName>
        <fullName evidence="7">16S rRNA (adenine(1518)-N(6)/adenine(1519)-N(6))-dimethyltransferase</fullName>
    </alternativeName>
    <alternativeName>
        <fullName evidence="7">16S rRNA dimethyladenosine transferase</fullName>
    </alternativeName>
    <alternativeName>
        <fullName evidence="7">16S rRNA dimethylase</fullName>
    </alternativeName>
    <alternativeName>
        <fullName evidence="7">S-adenosylmethionine-6-N', N'-adenosyl(rRNA) dimethyltransferase</fullName>
    </alternativeName>
</protein>
<feature type="binding site" evidence="7 8">
    <location>
        <position position="55"/>
    </location>
    <ligand>
        <name>S-adenosyl-L-methionine</name>
        <dbReference type="ChEBI" id="CHEBI:59789"/>
    </ligand>
</feature>
<dbReference type="AlphaFoldDB" id="A0A1G5BFL8"/>
<keyword evidence="4 7" id="KW-0808">Transferase</keyword>
<feature type="binding site" evidence="7 8">
    <location>
        <position position="123"/>
    </location>
    <ligand>
        <name>S-adenosyl-L-methionine</name>
        <dbReference type="ChEBI" id="CHEBI:59789"/>
    </ligand>
</feature>
<keyword evidence="1 7" id="KW-0963">Cytoplasm</keyword>
<evidence type="ECO:0000256" key="2">
    <source>
        <dbReference type="ARBA" id="ARBA00022552"/>
    </source>
</evidence>
<dbReference type="InterPro" id="IPR011530">
    <property type="entry name" value="rRNA_adenine_dimethylase"/>
</dbReference>
<dbReference type="STRING" id="549386.SAMN02927923_00221"/>
<feature type="binding site" evidence="7 8">
    <location>
        <position position="30"/>
    </location>
    <ligand>
        <name>S-adenosyl-L-methionine</name>
        <dbReference type="ChEBI" id="CHEBI:59789"/>
    </ligand>
</feature>
<sequence>MSQIDNLPPLREVVRTHGLMAKKSLGQNFLFDLNLTSRIARSAGPLEDATVIEVGPGPGGLTRAILAAGAKKVIAIERDSRCLPALAEIADHYPGRLEVIEADALEFDPRPLVGDGLVRIISNLPYNVGTALLTGWLTTEAWPPWWSSLTLMFQREVAERIVATEDEPKDYGRLGVLCGWRTDARILFDVPPSAFVPPPKITSSIVHLTPKASPLSCRIGALEAITRAAFGQRRKMLRQSLKAITPDPAAIIAAAGLEETTRAENVPVEGYVALANAYDATRAKS</sequence>
<dbReference type="GO" id="GO:0005829">
    <property type="term" value="C:cytosol"/>
    <property type="evidence" value="ECO:0007669"/>
    <property type="project" value="TreeGrafter"/>
</dbReference>
<dbReference type="OrthoDB" id="9814755at2"/>
<dbReference type="PROSITE" id="PS01131">
    <property type="entry name" value="RRNA_A_DIMETH"/>
    <property type="match status" value="1"/>
</dbReference>
<dbReference type="PANTHER" id="PTHR11727:SF7">
    <property type="entry name" value="DIMETHYLADENOSINE TRANSFERASE-RELATED"/>
    <property type="match status" value="1"/>
</dbReference>
<dbReference type="Pfam" id="PF00398">
    <property type="entry name" value="RrnaAD"/>
    <property type="match status" value="1"/>
</dbReference>
<evidence type="ECO:0000256" key="6">
    <source>
        <dbReference type="ARBA" id="ARBA00022884"/>
    </source>
</evidence>
<evidence type="ECO:0000256" key="5">
    <source>
        <dbReference type="ARBA" id="ARBA00022691"/>
    </source>
</evidence>
<dbReference type="InterPro" id="IPR020596">
    <property type="entry name" value="rRNA_Ade_Mease_Trfase_CS"/>
</dbReference>
<dbReference type="InterPro" id="IPR001737">
    <property type="entry name" value="KsgA/Erm"/>
</dbReference>
<keyword evidence="2 7" id="KW-0698">rRNA processing</keyword>
<comment type="catalytic activity">
    <reaction evidence="7">
        <text>adenosine(1518)/adenosine(1519) in 16S rRNA + 4 S-adenosyl-L-methionine = N(6)-dimethyladenosine(1518)/N(6)-dimethyladenosine(1519) in 16S rRNA + 4 S-adenosyl-L-homocysteine + 4 H(+)</text>
        <dbReference type="Rhea" id="RHEA:19609"/>
        <dbReference type="Rhea" id="RHEA-COMP:10232"/>
        <dbReference type="Rhea" id="RHEA-COMP:10233"/>
        <dbReference type="ChEBI" id="CHEBI:15378"/>
        <dbReference type="ChEBI" id="CHEBI:57856"/>
        <dbReference type="ChEBI" id="CHEBI:59789"/>
        <dbReference type="ChEBI" id="CHEBI:74411"/>
        <dbReference type="ChEBI" id="CHEBI:74493"/>
        <dbReference type="EC" id="2.1.1.182"/>
    </reaction>
</comment>
<dbReference type="Gene3D" id="1.10.8.100">
    <property type="entry name" value="Ribosomal RNA adenine dimethylase-like, domain 2"/>
    <property type="match status" value="1"/>
</dbReference>
<evidence type="ECO:0000259" key="9">
    <source>
        <dbReference type="SMART" id="SM00650"/>
    </source>
</evidence>
<comment type="function">
    <text evidence="7">Specifically dimethylates two adjacent adenosines (A1518 and A1519) in the loop of a conserved hairpin near the 3'-end of 16S rRNA in the 30S particle. May play a critical role in biogenesis of 30S subunits.</text>
</comment>
<feature type="binding site" evidence="7 8">
    <location>
        <position position="77"/>
    </location>
    <ligand>
        <name>S-adenosyl-L-methionine</name>
        <dbReference type="ChEBI" id="CHEBI:59789"/>
    </ligand>
</feature>
<evidence type="ECO:0000256" key="7">
    <source>
        <dbReference type="HAMAP-Rule" id="MF_00607"/>
    </source>
</evidence>
<feature type="binding site" evidence="7 8">
    <location>
        <position position="28"/>
    </location>
    <ligand>
        <name>S-adenosyl-L-methionine</name>
        <dbReference type="ChEBI" id="CHEBI:59789"/>
    </ligand>
</feature>
<keyword evidence="3 7" id="KW-0489">Methyltransferase</keyword>
<dbReference type="InterPro" id="IPR029063">
    <property type="entry name" value="SAM-dependent_MTases_sf"/>
</dbReference>
<dbReference type="SMART" id="SM00650">
    <property type="entry name" value="rADc"/>
    <property type="match status" value="1"/>
</dbReference>
<evidence type="ECO:0000313" key="11">
    <source>
        <dbReference type="Proteomes" id="UP000199569"/>
    </source>
</evidence>
<dbReference type="SUPFAM" id="SSF53335">
    <property type="entry name" value="S-adenosyl-L-methionine-dependent methyltransferases"/>
    <property type="match status" value="1"/>
</dbReference>
<evidence type="ECO:0000256" key="8">
    <source>
        <dbReference type="PROSITE-ProRule" id="PRU01026"/>
    </source>
</evidence>
<dbReference type="PANTHER" id="PTHR11727">
    <property type="entry name" value="DIMETHYLADENOSINE TRANSFERASE"/>
    <property type="match status" value="1"/>
</dbReference>
<dbReference type="NCBIfam" id="TIGR00755">
    <property type="entry name" value="ksgA"/>
    <property type="match status" value="1"/>
</dbReference>
<keyword evidence="11" id="KW-1185">Reference proteome</keyword>
<evidence type="ECO:0000256" key="3">
    <source>
        <dbReference type="ARBA" id="ARBA00022603"/>
    </source>
</evidence>
<dbReference type="PROSITE" id="PS51689">
    <property type="entry name" value="SAM_RNA_A_N6_MT"/>
    <property type="match status" value="1"/>
</dbReference>